<proteinExistence type="predicted"/>
<organism evidence="1">
    <name type="scientific">marine sediment metagenome</name>
    <dbReference type="NCBI Taxonomy" id="412755"/>
    <lineage>
        <taxon>unclassified sequences</taxon>
        <taxon>metagenomes</taxon>
        <taxon>ecological metagenomes</taxon>
    </lineage>
</organism>
<evidence type="ECO:0000313" key="1">
    <source>
        <dbReference type="EMBL" id="KKM71512.1"/>
    </source>
</evidence>
<dbReference type="EMBL" id="LAZR01009620">
    <property type="protein sequence ID" value="KKM71512.1"/>
    <property type="molecule type" value="Genomic_DNA"/>
</dbReference>
<evidence type="ECO:0008006" key="2">
    <source>
        <dbReference type="Google" id="ProtNLM"/>
    </source>
</evidence>
<dbReference type="InterPro" id="IPR043502">
    <property type="entry name" value="DNA/RNA_pol_sf"/>
</dbReference>
<gene>
    <name evidence="1" type="ORF">LCGC14_1429770</name>
</gene>
<accession>A0A0F9MQQ8</accession>
<reference evidence="1" key="1">
    <citation type="journal article" date="2015" name="Nature">
        <title>Complex archaea that bridge the gap between prokaryotes and eukaryotes.</title>
        <authorList>
            <person name="Spang A."/>
            <person name="Saw J.H."/>
            <person name="Jorgensen S.L."/>
            <person name="Zaremba-Niedzwiedzka K."/>
            <person name="Martijn J."/>
            <person name="Lind A.E."/>
            <person name="van Eijk R."/>
            <person name="Schleper C."/>
            <person name="Guy L."/>
            <person name="Ettema T.J."/>
        </authorList>
    </citation>
    <scope>NUCLEOTIDE SEQUENCE</scope>
</reference>
<comment type="caution">
    <text evidence="1">The sequence shown here is derived from an EMBL/GenBank/DDBJ whole genome shotgun (WGS) entry which is preliminary data.</text>
</comment>
<sequence>DTYLDNHFGYRHYFHHVYENRAGVWALGDDGKRSIAFGPQSDASAVQTEFLLKLWANQRIRPWLRLIIHDEIALEVPQNMVQYAVEMAYKVMTAPIPELGGLSFGAEVSTGPSLGEMEVVRT</sequence>
<name>A0A0F9MQQ8_9ZZZZ</name>
<dbReference type="SUPFAM" id="SSF56672">
    <property type="entry name" value="DNA/RNA polymerases"/>
    <property type="match status" value="1"/>
</dbReference>
<protein>
    <recommendedName>
        <fullName evidence="2">DNA-directed DNA polymerase family A palm domain-containing protein</fullName>
    </recommendedName>
</protein>
<feature type="non-terminal residue" evidence="1">
    <location>
        <position position="1"/>
    </location>
</feature>
<dbReference type="AlphaFoldDB" id="A0A0F9MQQ8"/>